<gene>
    <name evidence="1" type="ORF">CYNAS_LOCUS3994</name>
</gene>
<dbReference type="Gene3D" id="3.40.720.10">
    <property type="entry name" value="Alkaline Phosphatase, subunit A"/>
    <property type="match status" value="1"/>
</dbReference>
<dbReference type="InterPro" id="IPR017850">
    <property type="entry name" value="Alkaline_phosphatase_core_sf"/>
</dbReference>
<comment type="caution">
    <text evidence="1">The sequence shown here is derived from an EMBL/GenBank/DDBJ whole genome shotgun (WGS) entry which is preliminary data.</text>
</comment>
<dbReference type="Proteomes" id="UP001176961">
    <property type="component" value="Unassembled WGS sequence"/>
</dbReference>
<sequence>MGQLWEDPKRSRHCVNPEYVGNTRCIPSDAYTVPRYLQRHPPLLILSLDGLVSPLSEHFDSLKKLGDLGVSTTAVYSSIPESNFTNSIAIATGMYPRWQGWLEGSPRGNEANMTNADDIKPIWQRYSEQTKGIAALHSWPLGPFQAYRPDYYVASNEATLLEDQLTAALRWLRMEATLRPGLVMIKSDEVRKILETAESAAVAQRLLSELNGVLVKFFAELFREGILECMNIVILSDEGVTRSAWSLERIDKSDYDEADPEKTIANVYGTNPFGEFSFSNDKFNELEVESEHSEHRVHEFVANLLNMTHVRNNGTIGLMDDILVHPVKRERHIKFGIRECPYTNENTVINCGGCTAIQQTRIAKWMSSCVQPNRPLVLLSSSSTFCYKKICEKLIVKGSIGDDSLALVEVFHPNNAIAKSETACRFVSSRYGAECSDLTASEGHEFRSLSANPKKSKIVSYSSLVVTKPFISVLARDATIQVLWKSSFITAILDPLNEYTLTTSKDIGRLICITGTAYDRDLDGIADRDRR</sequence>
<organism evidence="1 2">
    <name type="scientific">Cylicocyclus nassatus</name>
    <name type="common">Nematode worm</name>
    <dbReference type="NCBI Taxonomy" id="53992"/>
    <lineage>
        <taxon>Eukaryota</taxon>
        <taxon>Metazoa</taxon>
        <taxon>Ecdysozoa</taxon>
        <taxon>Nematoda</taxon>
        <taxon>Chromadorea</taxon>
        <taxon>Rhabditida</taxon>
        <taxon>Rhabditina</taxon>
        <taxon>Rhabditomorpha</taxon>
        <taxon>Strongyloidea</taxon>
        <taxon>Strongylidae</taxon>
        <taxon>Cylicocyclus</taxon>
    </lineage>
</organism>
<protein>
    <submittedName>
        <fullName evidence="1">Uncharacterized protein</fullName>
    </submittedName>
</protein>
<dbReference type="PANTHER" id="PTHR10151:SF114">
    <property type="entry name" value="ECTONUCLEOTIDE PYROPHOSPHATASE_PHOSPHODIESTERASE C27A7.3"/>
    <property type="match status" value="1"/>
</dbReference>
<dbReference type="SUPFAM" id="SSF53649">
    <property type="entry name" value="Alkaline phosphatase-like"/>
    <property type="match status" value="1"/>
</dbReference>
<name>A0AA36GJE6_CYLNA</name>
<keyword evidence="2" id="KW-1185">Reference proteome</keyword>
<dbReference type="AlphaFoldDB" id="A0AA36GJE6"/>
<reference evidence="1" key="1">
    <citation type="submission" date="2023-07" db="EMBL/GenBank/DDBJ databases">
        <authorList>
            <consortium name="CYATHOMIX"/>
        </authorList>
    </citation>
    <scope>NUCLEOTIDE SEQUENCE</scope>
    <source>
        <strain evidence="1">N/A</strain>
    </source>
</reference>
<evidence type="ECO:0000313" key="1">
    <source>
        <dbReference type="EMBL" id="CAJ0592011.1"/>
    </source>
</evidence>
<proteinExistence type="predicted"/>
<accession>A0AA36GJE6</accession>
<dbReference type="Pfam" id="PF01663">
    <property type="entry name" value="Phosphodiest"/>
    <property type="match status" value="1"/>
</dbReference>
<dbReference type="EMBL" id="CATQJL010000001">
    <property type="protein sequence ID" value="CAJ0592011.1"/>
    <property type="molecule type" value="Genomic_DNA"/>
</dbReference>
<evidence type="ECO:0000313" key="2">
    <source>
        <dbReference type="Proteomes" id="UP001176961"/>
    </source>
</evidence>
<dbReference type="InterPro" id="IPR002591">
    <property type="entry name" value="Phosphodiest/P_Trfase"/>
</dbReference>
<dbReference type="PANTHER" id="PTHR10151">
    <property type="entry name" value="ECTONUCLEOTIDE PYROPHOSPHATASE/PHOSPHODIESTERASE"/>
    <property type="match status" value="1"/>
</dbReference>